<reference evidence="1" key="1">
    <citation type="journal article" date="2015" name="Nature">
        <title>Complex archaea that bridge the gap between prokaryotes and eukaryotes.</title>
        <authorList>
            <person name="Spang A."/>
            <person name="Saw J.H."/>
            <person name="Jorgensen S.L."/>
            <person name="Zaremba-Niedzwiedzka K."/>
            <person name="Martijn J."/>
            <person name="Lind A.E."/>
            <person name="van Eijk R."/>
            <person name="Schleper C."/>
            <person name="Guy L."/>
            <person name="Ettema T.J."/>
        </authorList>
    </citation>
    <scope>NUCLEOTIDE SEQUENCE</scope>
</reference>
<dbReference type="EMBL" id="LAZR01011218">
    <property type="protein sequence ID" value="KKM62830.1"/>
    <property type="molecule type" value="Genomic_DNA"/>
</dbReference>
<name>A0A0F9LF95_9ZZZZ</name>
<sequence length="90" mass="10966">MFERFKKEKKKEAKKEKTTFYCVNIYLGTGIKGFFRTLDKKLYINTMKKIRDSIQNNRLLVLVNTIDKETFEFPFPREIKMINEYTYEGY</sequence>
<organism evidence="1">
    <name type="scientific">marine sediment metagenome</name>
    <dbReference type="NCBI Taxonomy" id="412755"/>
    <lineage>
        <taxon>unclassified sequences</taxon>
        <taxon>metagenomes</taxon>
        <taxon>ecological metagenomes</taxon>
    </lineage>
</organism>
<accession>A0A0F9LF95</accession>
<proteinExistence type="predicted"/>
<evidence type="ECO:0000313" key="1">
    <source>
        <dbReference type="EMBL" id="KKM62830.1"/>
    </source>
</evidence>
<dbReference type="AlphaFoldDB" id="A0A0F9LF95"/>
<protein>
    <submittedName>
        <fullName evidence="1">Uncharacterized protein</fullName>
    </submittedName>
</protein>
<gene>
    <name evidence="1" type="ORF">LCGC14_1517660</name>
</gene>
<comment type="caution">
    <text evidence="1">The sequence shown here is derived from an EMBL/GenBank/DDBJ whole genome shotgun (WGS) entry which is preliminary data.</text>
</comment>